<keyword evidence="1" id="KW-0732">Signal</keyword>
<dbReference type="InterPro" id="IPR025164">
    <property type="entry name" value="Toastrack_DUF4097"/>
</dbReference>
<dbReference type="Pfam" id="PF13349">
    <property type="entry name" value="DUF4097"/>
    <property type="match status" value="1"/>
</dbReference>
<dbReference type="Proteomes" id="UP000325218">
    <property type="component" value="Unassembled WGS sequence"/>
</dbReference>
<evidence type="ECO:0000259" key="2">
    <source>
        <dbReference type="Pfam" id="PF13349"/>
    </source>
</evidence>
<protein>
    <recommendedName>
        <fullName evidence="2">DUF4097 domain-containing protein</fullName>
    </recommendedName>
</protein>
<proteinExistence type="predicted"/>
<dbReference type="EMBL" id="VSDO01000005">
    <property type="protein sequence ID" value="TYA10871.1"/>
    <property type="molecule type" value="Genomic_DNA"/>
</dbReference>
<evidence type="ECO:0000313" key="4">
    <source>
        <dbReference type="Proteomes" id="UP000325218"/>
    </source>
</evidence>
<feature type="chain" id="PRO_5022935702" description="DUF4097 domain-containing protein" evidence="1">
    <location>
        <begin position="30"/>
        <end position="296"/>
    </location>
</feature>
<dbReference type="AlphaFoldDB" id="A0A5D0CLY0"/>
<sequence length="296" mass="31038">MKTKSKLAAMAGAAAVLVLLAGCTETLKAEEQAKQIVSRTTESLGQAVSDTVDAHVGKLKKEGASRSLSATEPAGRATGIRLENEVGNIAIRAAEGSDLEIEAEIWSANKLANRDVLTEVFDQAEISVTTEGNEMYIAVHAKDDPDMNLWKWAQKKYRFSDFSIDYTLGLPESIVSYDVTSQVGDVAMTGLQGSYRVRSEVGSVQLSDAGIAGASSISASTGSIELGIARMEEAADLQVEAEIGSIEAKLADSLNCEVEAKAELGEISGVPDGRSRRGSGGPLLSLNASVGAITVQ</sequence>
<name>A0A5D0CLY0_9BACL</name>
<dbReference type="PROSITE" id="PS51257">
    <property type="entry name" value="PROKAR_LIPOPROTEIN"/>
    <property type="match status" value="1"/>
</dbReference>
<evidence type="ECO:0000313" key="3">
    <source>
        <dbReference type="EMBL" id="TYA10871.1"/>
    </source>
</evidence>
<dbReference type="OrthoDB" id="2652108at2"/>
<keyword evidence="4" id="KW-1185">Reference proteome</keyword>
<comment type="caution">
    <text evidence="3">The sequence shown here is derived from an EMBL/GenBank/DDBJ whole genome shotgun (WGS) entry which is preliminary data.</text>
</comment>
<feature type="domain" description="DUF4097" evidence="2">
    <location>
        <begin position="176"/>
        <end position="250"/>
    </location>
</feature>
<dbReference type="RefSeq" id="WP_148456951.1">
    <property type="nucleotide sequence ID" value="NZ_VSDO01000005.1"/>
</dbReference>
<evidence type="ECO:0000256" key="1">
    <source>
        <dbReference type="SAM" id="SignalP"/>
    </source>
</evidence>
<reference evidence="3 4" key="1">
    <citation type="submission" date="2019-08" db="EMBL/GenBank/DDBJ databases">
        <title>Genome sequencing of Paenibacillus faecis DSM 23593(T).</title>
        <authorList>
            <person name="Kook J.-K."/>
            <person name="Park S.-N."/>
            <person name="Lim Y.K."/>
        </authorList>
    </citation>
    <scope>NUCLEOTIDE SEQUENCE [LARGE SCALE GENOMIC DNA]</scope>
    <source>
        <strain evidence="3 4">DSM 23593</strain>
    </source>
</reference>
<gene>
    <name evidence="3" type="ORF">FRY98_24165</name>
</gene>
<organism evidence="3 4">
    <name type="scientific">Paenibacillus faecis</name>
    <dbReference type="NCBI Taxonomy" id="862114"/>
    <lineage>
        <taxon>Bacteria</taxon>
        <taxon>Bacillati</taxon>
        <taxon>Bacillota</taxon>
        <taxon>Bacilli</taxon>
        <taxon>Bacillales</taxon>
        <taxon>Paenibacillaceae</taxon>
        <taxon>Paenibacillus</taxon>
    </lineage>
</organism>
<feature type="signal peptide" evidence="1">
    <location>
        <begin position="1"/>
        <end position="29"/>
    </location>
</feature>
<accession>A0A5D0CLY0</accession>